<name>A0ACB8H6I8_PSICU</name>
<reference evidence="1" key="1">
    <citation type="submission" date="2021-10" db="EMBL/GenBank/DDBJ databases">
        <title>Psilocybe cubensis genome.</title>
        <authorList>
            <person name="Mckernan K.J."/>
            <person name="Crawford S."/>
            <person name="Trippe A."/>
            <person name="Kane L.T."/>
            <person name="Mclaughlin S."/>
        </authorList>
    </citation>
    <scope>NUCLEOTIDE SEQUENCE</scope>
    <source>
        <strain evidence="1">MGC-MH-2018</strain>
    </source>
</reference>
<organism evidence="1 2">
    <name type="scientific">Psilocybe cubensis</name>
    <name type="common">Psychedelic mushroom</name>
    <name type="synonym">Stropharia cubensis</name>
    <dbReference type="NCBI Taxonomy" id="181762"/>
    <lineage>
        <taxon>Eukaryota</taxon>
        <taxon>Fungi</taxon>
        <taxon>Dikarya</taxon>
        <taxon>Basidiomycota</taxon>
        <taxon>Agaricomycotina</taxon>
        <taxon>Agaricomycetes</taxon>
        <taxon>Agaricomycetidae</taxon>
        <taxon>Agaricales</taxon>
        <taxon>Agaricineae</taxon>
        <taxon>Strophariaceae</taxon>
        <taxon>Psilocybe</taxon>
    </lineage>
</organism>
<evidence type="ECO:0000313" key="1">
    <source>
        <dbReference type="EMBL" id="KAH9482795.1"/>
    </source>
</evidence>
<dbReference type="EMBL" id="JAFIQS020000004">
    <property type="protein sequence ID" value="KAH9482795.1"/>
    <property type="molecule type" value="Genomic_DNA"/>
</dbReference>
<protein>
    <submittedName>
        <fullName evidence="1">Zinc phosphodiesterase ELAC protein 1</fullName>
    </submittedName>
</protein>
<dbReference type="Proteomes" id="UP000664032">
    <property type="component" value="Unassembled WGS sequence"/>
</dbReference>
<proteinExistence type="predicted"/>
<gene>
    <name evidence="1" type="ORF">JR316_0004895</name>
</gene>
<evidence type="ECO:0000313" key="2">
    <source>
        <dbReference type="Proteomes" id="UP000664032"/>
    </source>
</evidence>
<sequence>MVDSDQGPSSSSRAEKTFQIQTHSDDPTQCDSSPTPSPQTPHEEHRVGQTAQSTQDSAEGRAELVSRARTFLTSPQVQHQDIAAKRAFLVEKGLSELEIAKLLSDIPTLMPTIPPKTYPQPRPSNLPVLLLGLARLFSWLAGGSAFLLLIYHRVLLPRITRTSLARHSLRSHHLSLLRQLTTSLSSLKESQSESLSVLPRPDPSNERKPFSTCTSVEDVLKIIEETTKGPDFSQIPHITLLRCAIQTLSKDKEGRRVNPTTDQLYRYLETQIPWLLTEEGFHYESQLWETLSTSTLFGKVSPSEASNAQQDAIEQTSAQTHWDYITPSRADDPPLFKSLIKLSSELPRGTKTRKSPFQHTLQSLSDFTGYISTQIYLPYRPPSTVGIPTAGGQNSLEEDLRKEIRALKGLVLNRAPLSSLNITFLGTASAQPSSTRNHSALSLRLGGDVWLFDCGEATQHQLQKSSVKMGKIEKIFITHTHGDHIFGLIPLMCSLLNGAGGTAEGSEDPRLNVDTTTASLEIYGPLGTRAYIRNGLSYTHSNLGASYVVHELRFGSDPPTGDFTVLPPQAAECTFGRNIKQVSGSWVDIYKDKVVSVSAAPIHHSVPCVGYVITEAPVPGKIDPSKYIPAIKRTKTPMSVMRQLQQGDSVVLADGSVLQGPPRRAGRKVVILGDTYDPLPIASLAEDADLLIHEATNAHLPGIDANTKPTDTYETVEARTKSRGHSTPQMAGNFARHIRARRLILNHFSARYPGDASDTSKAIMKAIGDLAAAQYGQDVECATDLLSVEINIRDK</sequence>
<keyword evidence="2" id="KW-1185">Reference proteome</keyword>
<comment type="caution">
    <text evidence="1">The sequence shown here is derived from an EMBL/GenBank/DDBJ whole genome shotgun (WGS) entry which is preliminary data.</text>
</comment>
<accession>A0ACB8H6I8</accession>